<dbReference type="EMBL" id="JYNX01000023">
    <property type="protein sequence ID" value="KMO83390.1"/>
    <property type="molecule type" value="Genomic_DNA"/>
</dbReference>
<accession>A0A0J6WJ74</accession>
<protein>
    <submittedName>
        <fullName evidence="2">Nicotine blue oxidoreductase</fullName>
        <ecNumber evidence="2">1.1.1.328</ecNumber>
    </submittedName>
</protein>
<dbReference type="InterPro" id="IPR025877">
    <property type="entry name" value="MobA-like_NTP_Trfase"/>
</dbReference>
<evidence type="ECO:0000313" key="2">
    <source>
        <dbReference type="EMBL" id="KMO83390.1"/>
    </source>
</evidence>
<proteinExistence type="predicted"/>
<dbReference type="PANTHER" id="PTHR43777">
    <property type="entry name" value="MOLYBDENUM COFACTOR CYTIDYLYLTRANSFERASE"/>
    <property type="match status" value="1"/>
</dbReference>
<evidence type="ECO:0000259" key="1">
    <source>
        <dbReference type="Pfam" id="PF12804"/>
    </source>
</evidence>
<dbReference type="Proteomes" id="UP000036176">
    <property type="component" value="Unassembled WGS sequence"/>
</dbReference>
<comment type="caution">
    <text evidence="2">The sequence shown here is derived from an EMBL/GenBank/DDBJ whole genome shotgun (WGS) entry which is preliminary data.</text>
</comment>
<dbReference type="CDD" id="cd04182">
    <property type="entry name" value="GT_2_like_f"/>
    <property type="match status" value="1"/>
</dbReference>
<dbReference type="PANTHER" id="PTHR43777:SF1">
    <property type="entry name" value="MOLYBDENUM COFACTOR CYTIDYLYLTRANSFERASE"/>
    <property type="match status" value="1"/>
</dbReference>
<feature type="domain" description="MobA-like NTP transferase" evidence="1">
    <location>
        <begin position="2"/>
        <end position="155"/>
    </location>
</feature>
<sequence length="173" mass="17478">MVLAAGAGTRYGMPKVLAENGVWLASAVAALSDGGCDDVVVVLGAAVQGVDVPAPARAVVAEDWADGLSASVRAGVRALGEDVGFAVLTTVDTPDITATAVRRVLAAAESTGLARASYAGRPGHPVVIARRHWPALLDVLAGDEGAGPFLRARDDVAIVDCADLSSGSDIDHR</sequence>
<reference evidence="2 3" key="1">
    <citation type="journal article" date="2015" name="Genome Biol. Evol.">
        <title>Characterization of Three Mycobacterium spp. with Potential Use in Bioremediation by Genome Sequencing and Comparative Genomics.</title>
        <authorList>
            <person name="Das S."/>
            <person name="Pettersson B.M."/>
            <person name="Behra P.R."/>
            <person name="Ramesh M."/>
            <person name="Dasgupta S."/>
            <person name="Bhattacharya A."/>
            <person name="Kirsebom L.A."/>
        </authorList>
    </citation>
    <scope>NUCLEOTIDE SEQUENCE [LARGE SCALE GENOMIC DNA]</scope>
    <source>
        <strain evidence="2 3">DSM 44219</strain>
    </source>
</reference>
<evidence type="ECO:0000313" key="3">
    <source>
        <dbReference type="Proteomes" id="UP000036176"/>
    </source>
</evidence>
<dbReference type="SUPFAM" id="SSF53448">
    <property type="entry name" value="Nucleotide-diphospho-sugar transferases"/>
    <property type="match status" value="1"/>
</dbReference>
<name>A0A0J6WJ74_MYCCU</name>
<dbReference type="PATRIC" id="fig|1800.3.peg.1234"/>
<gene>
    <name evidence="2" type="primary">nboR</name>
    <name evidence="2" type="ORF">MCHUDSM44219_01228</name>
</gene>
<organism evidence="2 3">
    <name type="scientific">Mycolicibacterium chubuense</name>
    <name type="common">Mycobacterium chubuense</name>
    <dbReference type="NCBI Taxonomy" id="1800"/>
    <lineage>
        <taxon>Bacteria</taxon>
        <taxon>Bacillati</taxon>
        <taxon>Actinomycetota</taxon>
        <taxon>Actinomycetes</taxon>
        <taxon>Mycobacteriales</taxon>
        <taxon>Mycobacteriaceae</taxon>
        <taxon>Mycolicibacterium</taxon>
    </lineage>
</organism>
<keyword evidence="2" id="KW-0560">Oxidoreductase</keyword>
<dbReference type="Gene3D" id="3.90.550.10">
    <property type="entry name" value="Spore Coat Polysaccharide Biosynthesis Protein SpsA, Chain A"/>
    <property type="match status" value="1"/>
</dbReference>
<dbReference type="GO" id="GO:0016779">
    <property type="term" value="F:nucleotidyltransferase activity"/>
    <property type="evidence" value="ECO:0007669"/>
    <property type="project" value="UniProtKB-ARBA"/>
</dbReference>
<dbReference type="GO" id="GO:0016491">
    <property type="term" value="F:oxidoreductase activity"/>
    <property type="evidence" value="ECO:0007669"/>
    <property type="project" value="UniProtKB-KW"/>
</dbReference>
<dbReference type="Pfam" id="PF12804">
    <property type="entry name" value="NTP_transf_3"/>
    <property type="match status" value="1"/>
</dbReference>
<dbReference type="AlphaFoldDB" id="A0A0J6WJ74"/>
<dbReference type="EC" id="1.1.1.328" evidence="2"/>
<keyword evidence="3" id="KW-1185">Reference proteome</keyword>
<dbReference type="InterPro" id="IPR029044">
    <property type="entry name" value="Nucleotide-diphossugar_trans"/>
</dbReference>